<dbReference type="EMBL" id="AFFY01000035">
    <property type="protein sequence ID" value="EHG99577.1"/>
    <property type="molecule type" value="Genomic_DNA"/>
</dbReference>
<dbReference type="STRING" id="762968.HMPREF9441_02522"/>
<keyword evidence="1" id="KW-0732">Signal</keyword>
<organism evidence="3 4">
    <name type="scientific">Paraprevotella clara YIT 11840</name>
    <dbReference type="NCBI Taxonomy" id="762968"/>
    <lineage>
        <taxon>Bacteria</taxon>
        <taxon>Pseudomonadati</taxon>
        <taxon>Bacteroidota</taxon>
        <taxon>Bacteroidia</taxon>
        <taxon>Bacteroidales</taxon>
        <taxon>Prevotellaceae</taxon>
        <taxon>Paraprevotella</taxon>
    </lineage>
</organism>
<dbReference type="HOGENOM" id="CLU_450437_0_0_10"/>
<feature type="domain" description="Endonuclease YhcR N-terminal" evidence="2">
    <location>
        <begin position="296"/>
        <end position="402"/>
    </location>
</feature>
<dbReference type="Pfam" id="PF19886">
    <property type="entry name" value="DUF6359"/>
    <property type="match status" value="1"/>
</dbReference>
<dbReference type="AlphaFoldDB" id="G5ST22"/>
<evidence type="ECO:0000313" key="3">
    <source>
        <dbReference type="EMBL" id="EHG99577.1"/>
    </source>
</evidence>
<name>G5ST22_9BACT</name>
<evidence type="ECO:0000313" key="4">
    <source>
        <dbReference type="Proteomes" id="UP000003598"/>
    </source>
</evidence>
<dbReference type="GeneID" id="93557913"/>
<dbReference type="OrthoDB" id="1079888at2"/>
<dbReference type="eggNOG" id="COG4085">
    <property type="taxonomic scope" value="Bacteria"/>
</dbReference>
<dbReference type="InterPro" id="IPR013783">
    <property type="entry name" value="Ig-like_fold"/>
</dbReference>
<evidence type="ECO:0000256" key="1">
    <source>
        <dbReference type="SAM" id="SignalP"/>
    </source>
</evidence>
<gene>
    <name evidence="3" type="ORF">HMPREF9441_02522</name>
</gene>
<dbReference type="PATRIC" id="fig|762968.3.peg.2248"/>
<dbReference type="Gene3D" id="2.60.40.10">
    <property type="entry name" value="Immunoglobulins"/>
    <property type="match status" value="1"/>
</dbReference>
<keyword evidence="4" id="KW-1185">Reference proteome</keyword>
<accession>G5ST22</accession>
<sequence>MTSFTSLKSLLLAALLMMAGGAMAQDILLSEDFSKCTGVKDPDNPDIKMDGKMDDYTNVPGWTCVNGYAGEGNAKFGTSSKAGSITTPSVDLSDATATYTLKFKACAWSGAATTLKVTVDDQEPVEVEGLTNSAKPYAPNLKEFSVQIKGTSTSKITIASSVASKGRFFLDDIEVTKLAAGQTQDPHVAAPSVVAFGVVGVDLTATEVVEIKGTDLTDDLTVSVSGDGFTCPVTSIAKDEATNASFNVVFAPTAVGDYEGKLTISGGGLKENVEIALSGSSLVVSGEGTKEVPFTVGDVFILNNSGAKAWVEGYIVGSADGSLDKAVIGSVEGAVASNMLIAASADETDVANCVPVQLSGDVRSALNLVDNPGNLFKSVKLYGALEAYFSVCGLKSVTEYELEGQEPEPEPEAVSFIKATKIESGKRYAWVYNGGDAMKLATAIEASQTYGYIYTSEGREADAVLTGNETNAFTFTATDGGYTIMDNNGRYLYSTEKYATFNVSADVPESGHVWAVDLAENGEATITCVATGKWVQYDTEYNNFAAYAEASANGVLPMLYVESDGSSVTGVGADASNAPVEVYTLGGVKVGSSLNGLQKGIYIIKQGGTVKKVMK</sequence>
<feature type="chain" id="PRO_5003484545" description="Endonuclease YhcR N-terminal domain-containing protein" evidence="1">
    <location>
        <begin position="25"/>
        <end position="615"/>
    </location>
</feature>
<comment type="caution">
    <text evidence="3">The sequence shown here is derived from an EMBL/GenBank/DDBJ whole genome shotgun (WGS) entry which is preliminary data.</text>
</comment>
<dbReference type="InterPro" id="IPR045939">
    <property type="entry name" value="YhcR_N"/>
</dbReference>
<evidence type="ECO:0000259" key="2">
    <source>
        <dbReference type="Pfam" id="PF19886"/>
    </source>
</evidence>
<dbReference type="RefSeq" id="WP_008621099.1">
    <property type="nucleotide sequence ID" value="NZ_JH376607.1"/>
</dbReference>
<proteinExistence type="predicted"/>
<feature type="signal peptide" evidence="1">
    <location>
        <begin position="1"/>
        <end position="24"/>
    </location>
</feature>
<dbReference type="Proteomes" id="UP000003598">
    <property type="component" value="Unassembled WGS sequence"/>
</dbReference>
<reference evidence="3 4" key="1">
    <citation type="submission" date="2011-03" db="EMBL/GenBank/DDBJ databases">
        <authorList>
            <person name="Weinstock G."/>
            <person name="Sodergren E."/>
            <person name="Clifton S."/>
            <person name="Fulton L."/>
            <person name="Fulton B."/>
            <person name="Courtney L."/>
            <person name="Fronick C."/>
            <person name="Harrison M."/>
            <person name="Strong C."/>
            <person name="Farmer C."/>
            <person name="Delahaunty K."/>
            <person name="Markovic C."/>
            <person name="Hall O."/>
            <person name="Minx P."/>
            <person name="Tomlinson C."/>
            <person name="Mitreva M."/>
            <person name="Hou S."/>
            <person name="Chen J."/>
            <person name="Wollam A."/>
            <person name="Pepin K.H."/>
            <person name="Johnson M."/>
            <person name="Bhonagiri V."/>
            <person name="Zhang X."/>
            <person name="Suruliraj S."/>
            <person name="Warren W."/>
            <person name="Chinwalla A."/>
            <person name="Mardis E.R."/>
            <person name="Wilson R.K."/>
        </authorList>
    </citation>
    <scope>NUCLEOTIDE SEQUENCE [LARGE SCALE GENOMIC DNA]</scope>
    <source>
        <strain evidence="3 4">YIT 11840</strain>
    </source>
</reference>
<protein>
    <recommendedName>
        <fullName evidence="2">Endonuclease YhcR N-terminal domain-containing protein</fullName>
    </recommendedName>
</protein>